<organism evidence="2 3">
    <name type="scientific">Roseovarius spongiae</name>
    <dbReference type="NCBI Taxonomy" id="2320272"/>
    <lineage>
        <taxon>Bacteria</taxon>
        <taxon>Pseudomonadati</taxon>
        <taxon>Pseudomonadota</taxon>
        <taxon>Alphaproteobacteria</taxon>
        <taxon>Rhodobacterales</taxon>
        <taxon>Roseobacteraceae</taxon>
        <taxon>Roseovarius</taxon>
    </lineage>
</organism>
<proteinExistence type="predicted"/>
<reference evidence="2 3" key="1">
    <citation type="submission" date="2018-09" db="EMBL/GenBank/DDBJ databases">
        <title>Roseovarius spongiae sp. nov., isolated from a marine sponge.</title>
        <authorList>
            <person name="Zhuang L."/>
            <person name="Luo L."/>
        </authorList>
    </citation>
    <scope>NUCLEOTIDE SEQUENCE [LARGE SCALE GENOMIC DNA]</scope>
    <source>
        <strain evidence="2 3">HN-E21</strain>
    </source>
</reference>
<keyword evidence="3" id="KW-1185">Reference proteome</keyword>
<dbReference type="Proteomes" id="UP000281128">
    <property type="component" value="Unassembled WGS sequence"/>
</dbReference>
<protein>
    <recommendedName>
        <fullName evidence="1">Co-chaperone DjlA N-terminal domain-containing protein</fullName>
    </recommendedName>
</protein>
<dbReference type="InterPro" id="IPR029024">
    <property type="entry name" value="TerB-like"/>
</dbReference>
<comment type="caution">
    <text evidence="2">The sequence shown here is derived from an EMBL/GenBank/DDBJ whole genome shotgun (WGS) entry which is preliminary data.</text>
</comment>
<evidence type="ECO:0000313" key="3">
    <source>
        <dbReference type="Proteomes" id="UP000281128"/>
    </source>
</evidence>
<feature type="domain" description="Co-chaperone DjlA N-terminal" evidence="1">
    <location>
        <begin position="23"/>
        <end position="139"/>
    </location>
</feature>
<dbReference type="InterPro" id="IPR007791">
    <property type="entry name" value="DjlA_N"/>
</dbReference>
<gene>
    <name evidence="2" type="ORF">D6850_08765</name>
</gene>
<evidence type="ECO:0000259" key="1">
    <source>
        <dbReference type="Pfam" id="PF05099"/>
    </source>
</evidence>
<dbReference type="OrthoDB" id="5402150at2"/>
<dbReference type="EMBL" id="RAPE01000002">
    <property type="protein sequence ID" value="RKF15421.1"/>
    <property type="molecule type" value="Genomic_DNA"/>
</dbReference>
<evidence type="ECO:0000313" key="2">
    <source>
        <dbReference type="EMBL" id="RKF15421.1"/>
    </source>
</evidence>
<dbReference type="SUPFAM" id="SSF158682">
    <property type="entry name" value="TerB-like"/>
    <property type="match status" value="1"/>
</dbReference>
<dbReference type="AlphaFoldDB" id="A0A3A8AYP2"/>
<accession>A0A3A8AYP2</accession>
<sequence length="145" mass="15981">MLTRIMDLFKGDTPAPLPEPDARIALGALMVRVIKADEGYRAEEIGRIERLLARINGLGQPEAAKLRATCEKIEAAAPATRAFALLIRETVSLEARVEAQGALWEVMLADGLERDEDLERMERMRAALGLSEEDCAPIRARDAAR</sequence>
<dbReference type="Gene3D" id="1.10.3680.10">
    <property type="entry name" value="TerB-like"/>
    <property type="match status" value="1"/>
</dbReference>
<dbReference type="Pfam" id="PF05099">
    <property type="entry name" value="TerB"/>
    <property type="match status" value="1"/>
</dbReference>
<name>A0A3A8AYP2_9RHOB</name>